<proteinExistence type="predicted"/>
<accession>G9YLL2</accession>
<comment type="caution">
    <text evidence="1">The sequence shown here is derived from an EMBL/GenBank/DDBJ whole genome shotgun (WGS) entry which is preliminary data.</text>
</comment>
<evidence type="ECO:0000313" key="1">
    <source>
        <dbReference type="EMBL" id="EHM54733.1"/>
    </source>
</evidence>
<name>G9YLL2_FLAPL</name>
<evidence type="ECO:0000313" key="2">
    <source>
        <dbReference type="Proteomes" id="UP000004459"/>
    </source>
</evidence>
<dbReference type="EMBL" id="AGCK01000027">
    <property type="protein sequence ID" value="EHM54733.1"/>
    <property type="molecule type" value="Genomic_DNA"/>
</dbReference>
<dbReference type="Proteomes" id="UP000004459">
    <property type="component" value="Unassembled WGS sequence"/>
</dbReference>
<dbReference type="AlphaFoldDB" id="G9YLL2"/>
<reference evidence="1 2" key="1">
    <citation type="submission" date="2011-08" db="EMBL/GenBank/DDBJ databases">
        <authorList>
            <person name="Weinstock G."/>
            <person name="Sodergren E."/>
            <person name="Clifton S."/>
            <person name="Fulton L."/>
            <person name="Fulton B."/>
            <person name="Courtney L."/>
            <person name="Fronick C."/>
            <person name="Harrison M."/>
            <person name="Strong C."/>
            <person name="Farmer C."/>
            <person name="Delahaunty K."/>
            <person name="Markovic C."/>
            <person name="Hall O."/>
            <person name="Minx P."/>
            <person name="Tomlinson C."/>
            <person name="Mitreva M."/>
            <person name="Hou S."/>
            <person name="Chen J."/>
            <person name="Wollam A."/>
            <person name="Pepin K.H."/>
            <person name="Johnson M."/>
            <person name="Bhonagiri V."/>
            <person name="Zhang X."/>
            <person name="Suruliraj S."/>
            <person name="Warren W."/>
            <person name="Chinwalla A."/>
            <person name="Mardis E.R."/>
            <person name="Wilson R.K."/>
        </authorList>
    </citation>
    <scope>NUCLEOTIDE SEQUENCE [LARGE SCALE GENOMIC DNA]</scope>
    <source>
        <strain evidence="1 2">ATCC 29863</strain>
    </source>
</reference>
<organism evidence="1 2">
    <name type="scientific">Flavonifractor plautii ATCC 29863</name>
    <dbReference type="NCBI Taxonomy" id="411475"/>
    <lineage>
        <taxon>Bacteria</taxon>
        <taxon>Bacillati</taxon>
        <taxon>Bacillota</taxon>
        <taxon>Clostridia</taxon>
        <taxon>Eubacteriales</taxon>
        <taxon>Oscillospiraceae</taxon>
        <taxon>Flavonifractor</taxon>
    </lineage>
</organism>
<protein>
    <submittedName>
        <fullName evidence="1">Uncharacterized protein</fullName>
    </submittedName>
</protein>
<gene>
    <name evidence="1" type="ORF">HMPREF0372_00378</name>
</gene>
<dbReference type="HOGENOM" id="CLU_2972818_0_0_9"/>
<sequence>MFLKLLSYGYWGYRASCLKNFTFSVRKITCRKKLKLTTRKRTVLAKALVIPGKLWYIM</sequence>